<protein>
    <submittedName>
        <fullName evidence="1">Uncharacterized protein</fullName>
    </submittedName>
</protein>
<organism evidence="1 2">
    <name type="scientific">Eleusine coracana subsp. coracana</name>
    <dbReference type="NCBI Taxonomy" id="191504"/>
    <lineage>
        <taxon>Eukaryota</taxon>
        <taxon>Viridiplantae</taxon>
        <taxon>Streptophyta</taxon>
        <taxon>Embryophyta</taxon>
        <taxon>Tracheophyta</taxon>
        <taxon>Spermatophyta</taxon>
        <taxon>Magnoliopsida</taxon>
        <taxon>Liliopsida</taxon>
        <taxon>Poales</taxon>
        <taxon>Poaceae</taxon>
        <taxon>PACMAD clade</taxon>
        <taxon>Chloridoideae</taxon>
        <taxon>Cynodonteae</taxon>
        <taxon>Eleusininae</taxon>
        <taxon>Eleusine</taxon>
    </lineage>
</organism>
<evidence type="ECO:0000313" key="1">
    <source>
        <dbReference type="EMBL" id="GJN15448.1"/>
    </source>
</evidence>
<sequence>MAGRFLYQKLSSRMSGLLGGARASAFYVAPLTRHRHVLAPSPRCYNTLFITGGTTSRPTTDTLSVTTAKAAFSHSSCPAWEANRAACLAELEAKKATLSEPEYEAEKAAIIDKFAAVKAKVQPLKDALEADHKIWKAKMDK</sequence>
<evidence type="ECO:0000313" key="2">
    <source>
        <dbReference type="Proteomes" id="UP001054889"/>
    </source>
</evidence>
<name>A0AAV5DWS8_ELECO</name>
<accession>A0AAV5DWS8</accession>
<dbReference type="EMBL" id="BQKI01000072">
    <property type="protein sequence ID" value="GJN15448.1"/>
    <property type="molecule type" value="Genomic_DNA"/>
</dbReference>
<reference evidence="1" key="1">
    <citation type="journal article" date="2018" name="DNA Res.">
        <title>Multiple hybrid de novo genome assembly of finger millet, an orphan allotetraploid crop.</title>
        <authorList>
            <person name="Hatakeyama M."/>
            <person name="Aluri S."/>
            <person name="Balachadran M.T."/>
            <person name="Sivarajan S.R."/>
            <person name="Patrignani A."/>
            <person name="Gruter S."/>
            <person name="Poveda L."/>
            <person name="Shimizu-Inatsugi R."/>
            <person name="Baeten J."/>
            <person name="Francoijs K.J."/>
            <person name="Nataraja K.N."/>
            <person name="Reddy Y.A.N."/>
            <person name="Phadnis S."/>
            <person name="Ravikumar R.L."/>
            <person name="Schlapbach R."/>
            <person name="Sreeman S.M."/>
            <person name="Shimizu K.K."/>
        </authorList>
    </citation>
    <scope>NUCLEOTIDE SEQUENCE</scope>
</reference>
<dbReference type="Proteomes" id="UP001054889">
    <property type="component" value="Unassembled WGS sequence"/>
</dbReference>
<keyword evidence="2" id="KW-1185">Reference proteome</keyword>
<gene>
    <name evidence="1" type="primary">gb02365</name>
    <name evidence="1" type="ORF">PR202_gb02365</name>
</gene>
<dbReference type="AlphaFoldDB" id="A0AAV5DWS8"/>
<proteinExistence type="predicted"/>
<reference evidence="1" key="2">
    <citation type="submission" date="2021-12" db="EMBL/GenBank/DDBJ databases">
        <title>Resequencing data analysis of finger millet.</title>
        <authorList>
            <person name="Hatakeyama M."/>
            <person name="Aluri S."/>
            <person name="Balachadran M.T."/>
            <person name="Sivarajan S.R."/>
            <person name="Poveda L."/>
            <person name="Shimizu-Inatsugi R."/>
            <person name="Schlapbach R."/>
            <person name="Sreeman S.M."/>
            <person name="Shimizu K.K."/>
        </authorList>
    </citation>
    <scope>NUCLEOTIDE SEQUENCE</scope>
</reference>
<comment type="caution">
    <text evidence="1">The sequence shown here is derived from an EMBL/GenBank/DDBJ whole genome shotgun (WGS) entry which is preliminary data.</text>
</comment>